<dbReference type="Pfam" id="PF07434">
    <property type="entry name" value="CblD"/>
    <property type="match status" value="1"/>
</dbReference>
<feature type="chain" id="PRO_5031306865" evidence="1">
    <location>
        <begin position="22"/>
        <end position="375"/>
    </location>
</feature>
<evidence type="ECO:0000313" key="2">
    <source>
        <dbReference type="EMBL" id="MBA8683866.1"/>
    </source>
</evidence>
<dbReference type="InterPro" id="IPR043037">
    <property type="entry name" value="CfaE_adhesin"/>
</dbReference>
<keyword evidence="1" id="KW-0732">Signal</keyword>
<organism evidence="2 3">
    <name type="scientific">Stenotrophomonas tumulicola</name>
    <dbReference type="NCBI Taxonomy" id="1685415"/>
    <lineage>
        <taxon>Bacteria</taxon>
        <taxon>Pseudomonadati</taxon>
        <taxon>Pseudomonadota</taxon>
        <taxon>Gammaproteobacteria</taxon>
        <taxon>Lysobacterales</taxon>
        <taxon>Lysobacteraceae</taxon>
        <taxon>Stenotrophomonas</taxon>
    </lineage>
</organism>
<dbReference type="EMBL" id="JACGXS010000019">
    <property type="protein sequence ID" value="MBA8683866.1"/>
    <property type="molecule type" value="Genomic_DNA"/>
</dbReference>
<keyword evidence="3" id="KW-1185">Reference proteome</keyword>
<comment type="caution">
    <text evidence="2">The sequence shown here is derived from an EMBL/GenBank/DDBJ whole genome shotgun (WGS) entry which is preliminary data.</text>
</comment>
<dbReference type="Proteomes" id="UP000547058">
    <property type="component" value="Unassembled WGS sequence"/>
</dbReference>
<feature type="signal peptide" evidence="1">
    <location>
        <begin position="1"/>
        <end position="21"/>
    </location>
</feature>
<dbReference type="AlphaFoldDB" id="A0A7W3FR72"/>
<gene>
    <name evidence="2" type="ORF">H4O11_18855</name>
</gene>
<sequence>MKGCVAAALALLWLPVPPASAQGLPRVDPVGTTYHDHVLAYDRSSLPSGISLFAQRTVLGYDIDLDRGYGRIHLTCRSDADSRQGRCPVADTGLNGAGRSTVTLRFVERRSGLRTDLQVVGALQRAYGDRRCFTDYWESTERPLSTSYSPACIGTPPAGTGVQLELPQHELEKLVAGRWEAELTLDVRVDSNGAAPASHVFAFDLTVTDHDAVAIYFPAFDQVTPLVGLNLRYDPIRQTVAGRAVLDMCLYDGVGSQSQYIGVTVRDPVARGAGPGGYAAWHQDGGVDDSQRLDYTVVLEHAGARLPMANGVEQLLRGIDSAQLRLVMLPGMAYPVYCVPTPLELVTPSVPASSKRPGYFSGDLQVEMRLPSSVP</sequence>
<dbReference type="RefSeq" id="WP_182342456.1">
    <property type="nucleotide sequence ID" value="NZ_JACGXS010000019.1"/>
</dbReference>
<name>A0A7W3FR72_9GAMM</name>
<evidence type="ECO:0000256" key="1">
    <source>
        <dbReference type="SAM" id="SignalP"/>
    </source>
</evidence>
<evidence type="ECO:0000313" key="3">
    <source>
        <dbReference type="Proteomes" id="UP000547058"/>
    </source>
</evidence>
<dbReference type="Gene3D" id="2.60.40.2520">
    <property type="entry name" value="CFA/I fimbrial subunit E, adhesin domain"/>
    <property type="match status" value="1"/>
</dbReference>
<reference evidence="2 3" key="1">
    <citation type="submission" date="2020-08" db="EMBL/GenBank/DDBJ databases">
        <title>Stenotrophomonas tumulicola JCM 30961.</title>
        <authorList>
            <person name="Deng Y."/>
        </authorList>
    </citation>
    <scope>NUCLEOTIDE SEQUENCE [LARGE SCALE GENOMIC DNA]</scope>
    <source>
        <strain evidence="2 3">JCM 30961</strain>
    </source>
</reference>
<dbReference type="InterPro" id="IPR010888">
    <property type="entry name" value="CblD"/>
</dbReference>
<proteinExistence type="predicted"/>
<accession>A0A7W3FR72</accession>
<protein>
    <submittedName>
        <fullName evidence="2">Pilin protein</fullName>
    </submittedName>
</protein>
<dbReference type="Gene3D" id="2.60.40.2040">
    <property type="entry name" value="CFA/I fimbrial subunit E, pilin domain"/>
    <property type="match status" value="1"/>
</dbReference>